<evidence type="ECO:0000313" key="2">
    <source>
        <dbReference type="Proteomes" id="UP000499080"/>
    </source>
</evidence>
<protein>
    <submittedName>
        <fullName evidence="1">Uncharacterized protein</fullName>
    </submittedName>
</protein>
<dbReference type="AlphaFoldDB" id="A0A4Y2G8H9"/>
<dbReference type="Proteomes" id="UP000499080">
    <property type="component" value="Unassembled WGS sequence"/>
</dbReference>
<gene>
    <name evidence="1" type="ORF">AVEN_262472_1</name>
</gene>
<name>A0A4Y2G8H9_ARAVE</name>
<sequence length="112" mass="12833">MQENSKNLNCRCGFFNSSRANEHSSISISLPCEAFPFSSSTVSLLHTKEALKQSTTYPAHMRHKVWREMDNFMDAACVTKGSHIVKQNFQLPSEWAQILSSYRCLQETYSHL</sequence>
<reference evidence="1 2" key="1">
    <citation type="journal article" date="2019" name="Sci. Rep.">
        <title>Orb-weaving spider Araneus ventricosus genome elucidates the spidroin gene catalogue.</title>
        <authorList>
            <person name="Kono N."/>
            <person name="Nakamura H."/>
            <person name="Ohtoshi R."/>
            <person name="Moran D.A.P."/>
            <person name="Shinohara A."/>
            <person name="Yoshida Y."/>
            <person name="Fujiwara M."/>
            <person name="Mori M."/>
            <person name="Tomita M."/>
            <person name="Arakawa K."/>
        </authorList>
    </citation>
    <scope>NUCLEOTIDE SEQUENCE [LARGE SCALE GENOMIC DNA]</scope>
</reference>
<proteinExistence type="predicted"/>
<evidence type="ECO:0000313" key="1">
    <source>
        <dbReference type="EMBL" id="GBM49671.1"/>
    </source>
</evidence>
<organism evidence="1 2">
    <name type="scientific">Araneus ventricosus</name>
    <name type="common">Orbweaver spider</name>
    <name type="synonym">Epeira ventricosa</name>
    <dbReference type="NCBI Taxonomy" id="182803"/>
    <lineage>
        <taxon>Eukaryota</taxon>
        <taxon>Metazoa</taxon>
        <taxon>Ecdysozoa</taxon>
        <taxon>Arthropoda</taxon>
        <taxon>Chelicerata</taxon>
        <taxon>Arachnida</taxon>
        <taxon>Araneae</taxon>
        <taxon>Araneomorphae</taxon>
        <taxon>Entelegynae</taxon>
        <taxon>Araneoidea</taxon>
        <taxon>Araneidae</taxon>
        <taxon>Araneus</taxon>
    </lineage>
</organism>
<comment type="caution">
    <text evidence="1">The sequence shown here is derived from an EMBL/GenBank/DDBJ whole genome shotgun (WGS) entry which is preliminary data.</text>
</comment>
<dbReference type="EMBL" id="BGPR01001267">
    <property type="protein sequence ID" value="GBM49671.1"/>
    <property type="molecule type" value="Genomic_DNA"/>
</dbReference>
<accession>A0A4Y2G8H9</accession>
<keyword evidence="2" id="KW-1185">Reference proteome</keyword>